<evidence type="ECO:0000313" key="1">
    <source>
        <dbReference type="EMBL" id="REI42848.1"/>
    </source>
</evidence>
<gene>
    <name evidence="1" type="ORF">DYH56_01475</name>
</gene>
<sequence>MKKRRKILMILLPIIFLIFMEGLRLHYTIEAVRVSKEIKAQKTYNQNLQKDISREKIKLTEKMDLNTIKKRAEKELGMEVSESINYVKMGKSVSK</sequence>
<dbReference type="Proteomes" id="UP000263486">
    <property type="component" value="Unassembled WGS sequence"/>
</dbReference>
<evidence type="ECO:0008006" key="3">
    <source>
        <dbReference type="Google" id="ProtNLM"/>
    </source>
</evidence>
<dbReference type="RefSeq" id="WP_114641080.1">
    <property type="nucleotide sequence ID" value="NZ_JAACIO010000002.1"/>
</dbReference>
<dbReference type="EMBL" id="QUAJ01000002">
    <property type="protein sequence ID" value="REI42848.1"/>
    <property type="molecule type" value="Genomic_DNA"/>
</dbReference>
<protein>
    <recommendedName>
        <fullName evidence="3">Cell division protein FtsL</fullName>
    </recommendedName>
</protein>
<keyword evidence="2" id="KW-1185">Reference proteome</keyword>
<name>A0ABX9KK38_9FUSO</name>
<proteinExistence type="predicted"/>
<accession>A0ABX9KK38</accession>
<reference evidence="1 2" key="1">
    <citation type="submission" date="2018-08" db="EMBL/GenBank/DDBJ databases">
        <title>Draft genome sequence of Psychrilyobacter sp. strain SD5 isolated from Black Sea water.</title>
        <authorList>
            <person name="Yadav S."/>
            <person name="Villanueva L."/>
            <person name="Damste J.S.S."/>
        </authorList>
    </citation>
    <scope>NUCLEOTIDE SEQUENCE [LARGE SCALE GENOMIC DNA]</scope>
    <source>
        <strain evidence="1 2">SD5</strain>
    </source>
</reference>
<organism evidence="1 2">
    <name type="scientific">Psychrilyobacter piezotolerans</name>
    <dbReference type="NCBI Taxonomy" id="2293438"/>
    <lineage>
        <taxon>Bacteria</taxon>
        <taxon>Fusobacteriati</taxon>
        <taxon>Fusobacteriota</taxon>
        <taxon>Fusobacteriia</taxon>
        <taxon>Fusobacteriales</taxon>
        <taxon>Fusobacteriaceae</taxon>
        <taxon>Psychrilyobacter</taxon>
    </lineage>
</organism>
<comment type="caution">
    <text evidence="1">The sequence shown here is derived from an EMBL/GenBank/DDBJ whole genome shotgun (WGS) entry which is preliminary data.</text>
</comment>
<evidence type="ECO:0000313" key="2">
    <source>
        <dbReference type="Proteomes" id="UP000263486"/>
    </source>
</evidence>